<feature type="region of interest" description="Disordered" evidence="3">
    <location>
        <begin position="93"/>
        <end position="115"/>
    </location>
</feature>
<organism evidence="4">
    <name type="scientific">Oryza nivara</name>
    <name type="common">Indian wild rice</name>
    <name type="synonym">Oryza sativa f. spontanea</name>
    <dbReference type="NCBI Taxonomy" id="4536"/>
    <lineage>
        <taxon>Eukaryota</taxon>
        <taxon>Viridiplantae</taxon>
        <taxon>Streptophyta</taxon>
        <taxon>Embryophyta</taxon>
        <taxon>Tracheophyta</taxon>
        <taxon>Spermatophyta</taxon>
        <taxon>Magnoliopsida</taxon>
        <taxon>Liliopsida</taxon>
        <taxon>Poales</taxon>
        <taxon>Poaceae</taxon>
        <taxon>BOP clade</taxon>
        <taxon>Oryzoideae</taxon>
        <taxon>Oryzeae</taxon>
        <taxon>Oryzinae</taxon>
        <taxon>Oryza</taxon>
    </lineage>
</organism>
<keyword evidence="5" id="KW-1185">Reference proteome</keyword>
<dbReference type="AlphaFoldDB" id="A0A0E0HUJ4"/>
<dbReference type="EnsemblPlants" id="ONIVA06G27900.1">
    <property type="protein sequence ID" value="ONIVA06G27900.1"/>
    <property type="gene ID" value="ONIVA06G27900"/>
</dbReference>
<dbReference type="PANTHER" id="PTHR43859">
    <property type="entry name" value="ACYL-ACTIVATING ENZYME"/>
    <property type="match status" value="1"/>
</dbReference>
<proteinExistence type="inferred from homology"/>
<sequence>MATTAAMEGAVLCAANHAPLTPITFLDRATLVYPDRPTIVASSSGLTRNRCLVGCLCVQVAVFTQNIPVMCVLHFGIPMAGAVNCMLNSRLDASRRSSPPAAPPAPALAQPPPCW</sequence>
<accession>A0A0E0HUJ4</accession>
<evidence type="ECO:0000256" key="3">
    <source>
        <dbReference type="SAM" id="MobiDB-lite"/>
    </source>
</evidence>
<dbReference type="OMA" id="DAPMHHY"/>
<keyword evidence="2" id="KW-0436">Ligase</keyword>
<evidence type="ECO:0000256" key="1">
    <source>
        <dbReference type="ARBA" id="ARBA00006432"/>
    </source>
</evidence>
<protein>
    <submittedName>
        <fullName evidence="4">Uncharacterized protein</fullName>
    </submittedName>
</protein>
<dbReference type="eggNOG" id="KOG1176">
    <property type="taxonomic scope" value="Eukaryota"/>
</dbReference>
<dbReference type="GO" id="GO:0016874">
    <property type="term" value="F:ligase activity"/>
    <property type="evidence" value="ECO:0007669"/>
    <property type="project" value="UniProtKB-KW"/>
</dbReference>
<reference evidence="4" key="1">
    <citation type="submission" date="2015-04" db="UniProtKB">
        <authorList>
            <consortium name="EnsemblPlants"/>
        </authorList>
    </citation>
    <scope>IDENTIFICATION</scope>
    <source>
        <strain evidence="4">SL10</strain>
    </source>
</reference>
<feature type="compositionally biased region" description="Pro residues" evidence="3">
    <location>
        <begin position="100"/>
        <end position="115"/>
    </location>
</feature>
<dbReference type="SUPFAM" id="SSF56801">
    <property type="entry name" value="Acetyl-CoA synthetase-like"/>
    <property type="match status" value="1"/>
</dbReference>
<name>A0A0E0HUJ4_ORYNI</name>
<dbReference type="STRING" id="4536.A0A0E0HUJ4"/>
<comment type="similarity">
    <text evidence="1">Belongs to the ATP-dependent AMP-binding enzyme family.</text>
</comment>
<evidence type="ECO:0000313" key="5">
    <source>
        <dbReference type="Proteomes" id="UP000006591"/>
    </source>
</evidence>
<evidence type="ECO:0000256" key="2">
    <source>
        <dbReference type="ARBA" id="ARBA00022598"/>
    </source>
</evidence>
<dbReference type="HOGENOM" id="CLU_2112835_0_0_1"/>
<dbReference type="PANTHER" id="PTHR43859:SF69">
    <property type="entry name" value="4-COUMARATE--COA LIGASE"/>
    <property type="match status" value="1"/>
</dbReference>
<reference evidence="4" key="2">
    <citation type="submission" date="2018-04" db="EMBL/GenBank/DDBJ databases">
        <title>OnivRS2 (Oryza nivara Reference Sequence Version 2).</title>
        <authorList>
            <person name="Zhang J."/>
            <person name="Kudrna D."/>
            <person name="Lee S."/>
            <person name="Talag J."/>
            <person name="Rajasekar S."/>
            <person name="Welchert J."/>
            <person name="Hsing Y.-I."/>
            <person name="Wing R.A."/>
        </authorList>
    </citation>
    <scope>NUCLEOTIDE SEQUENCE [LARGE SCALE GENOMIC DNA]</scope>
    <source>
        <strain evidence="4">SL10</strain>
    </source>
</reference>
<dbReference type="Gramene" id="ONIVA06G27900.1">
    <property type="protein sequence ID" value="ONIVA06G27900.1"/>
    <property type="gene ID" value="ONIVA06G27900"/>
</dbReference>
<dbReference type="Proteomes" id="UP000006591">
    <property type="component" value="Chromosome 6"/>
</dbReference>
<evidence type="ECO:0000313" key="4">
    <source>
        <dbReference type="EnsemblPlants" id="ONIVA06G27900.1"/>
    </source>
</evidence>